<sequence length="74" mass="8617">MWESIAARCDSRRFSLTLAQRIHTMLKFAFKSPVHAAYRTRCEKESRPSTIGIGVGPGRFGRGTFDYERTYWRT</sequence>
<reference evidence="1" key="1">
    <citation type="submission" date="2009-10" db="EMBL/GenBank/DDBJ databases">
        <authorList>
            <person name="Weinstock G."/>
            <person name="Sodergren E."/>
            <person name="Clifton S."/>
            <person name="Fulton L."/>
            <person name="Fulton B."/>
            <person name="Courtney L."/>
            <person name="Fronick C."/>
            <person name="Harrison M."/>
            <person name="Strong C."/>
            <person name="Farmer C."/>
            <person name="Delahaunty K."/>
            <person name="Markovic C."/>
            <person name="Hall O."/>
            <person name="Minx P."/>
            <person name="Tomlinson C."/>
            <person name="Mitreva M."/>
            <person name="Nelson J."/>
            <person name="Hou S."/>
            <person name="Wollam A."/>
            <person name="Pepin K.H."/>
            <person name="Johnson M."/>
            <person name="Bhonagiri V."/>
            <person name="Nash W.E."/>
            <person name="Warren W."/>
            <person name="Chinwalla A."/>
            <person name="Mardis E.R."/>
            <person name="Wilson R.K."/>
        </authorList>
    </citation>
    <scope>NUCLEOTIDE SEQUENCE [LARGE SCALE GENOMIC DNA]</scope>
    <source>
        <strain evidence="1">ATCC 700122</strain>
    </source>
</reference>
<name>D0WJE7_SLAES</name>
<dbReference type="EMBL" id="ACUX02000019">
    <property type="protein sequence ID" value="EEZ60496.1"/>
    <property type="molecule type" value="Genomic_DNA"/>
</dbReference>
<evidence type="ECO:0000313" key="2">
    <source>
        <dbReference type="Proteomes" id="UP000006001"/>
    </source>
</evidence>
<gene>
    <name evidence="1" type="ORF">HMPREF0762_01975</name>
</gene>
<comment type="caution">
    <text evidence="1">The sequence shown here is derived from an EMBL/GenBank/DDBJ whole genome shotgun (WGS) entry which is preliminary data.</text>
</comment>
<dbReference type="STRING" id="649764.HMPREF0762_01975"/>
<keyword evidence="2" id="KW-1185">Reference proteome</keyword>
<dbReference type="HOGENOM" id="CLU_2685880_0_0_11"/>
<protein>
    <submittedName>
        <fullName evidence="1">Uncharacterized protein</fullName>
    </submittedName>
</protein>
<dbReference type="AlphaFoldDB" id="D0WJE7"/>
<dbReference type="Proteomes" id="UP000006001">
    <property type="component" value="Unassembled WGS sequence"/>
</dbReference>
<accession>D0WJE7</accession>
<organism evidence="1 2">
    <name type="scientific">Slackia exigua (strain ATCC 700122 / DSM 15923 / CIP 105133 / JCM 11022 / KCTC 5966 / S-7)</name>
    <dbReference type="NCBI Taxonomy" id="649764"/>
    <lineage>
        <taxon>Bacteria</taxon>
        <taxon>Bacillati</taxon>
        <taxon>Actinomycetota</taxon>
        <taxon>Coriobacteriia</taxon>
        <taxon>Eggerthellales</taxon>
        <taxon>Eggerthellaceae</taxon>
        <taxon>Slackia</taxon>
    </lineage>
</organism>
<evidence type="ECO:0000313" key="1">
    <source>
        <dbReference type="EMBL" id="EEZ60496.1"/>
    </source>
</evidence>
<proteinExistence type="predicted"/>